<dbReference type="Proteomes" id="UP000523601">
    <property type="component" value="Unassembled WGS sequence"/>
</dbReference>
<dbReference type="RefSeq" id="WP_176853977.1">
    <property type="nucleotide sequence ID" value="NZ_JABCJD010000003.1"/>
</dbReference>
<sequence>MEQLVWQHAAALPVYRTTMPDTQRRFYRPAPCQANLRNQSSPFPHVQTPTPTPHSRAAHPA</sequence>
<accession>A0ABX2PDP1</accession>
<name>A0ABX2PDP1_9RHOB</name>
<comment type="caution">
    <text evidence="2">The sequence shown here is derived from an EMBL/GenBank/DDBJ whole genome shotgun (WGS) entry which is preliminary data.</text>
</comment>
<proteinExistence type="predicted"/>
<evidence type="ECO:0000313" key="2">
    <source>
        <dbReference type="EMBL" id="NVO27580.1"/>
    </source>
</evidence>
<evidence type="ECO:0000313" key="3">
    <source>
        <dbReference type="Proteomes" id="UP000523601"/>
    </source>
</evidence>
<keyword evidence="3" id="KW-1185">Reference proteome</keyword>
<gene>
    <name evidence="2" type="ORF">HJ526_09130</name>
</gene>
<reference evidence="2 3" key="1">
    <citation type="submission" date="2020-04" db="EMBL/GenBank/DDBJ databases">
        <title>Donghicola sp., a member of the Rhodobacteraceae family isolated from mangrove forest in Thailand.</title>
        <authorList>
            <person name="Charoenyingcharoen P."/>
            <person name="Yukphan P."/>
        </authorList>
    </citation>
    <scope>NUCLEOTIDE SEQUENCE [LARGE SCALE GENOMIC DNA]</scope>
    <source>
        <strain evidence="2 3">C2-DW-16</strain>
    </source>
</reference>
<evidence type="ECO:0000256" key="1">
    <source>
        <dbReference type="SAM" id="MobiDB-lite"/>
    </source>
</evidence>
<protein>
    <submittedName>
        <fullName evidence="2">Uncharacterized protein</fullName>
    </submittedName>
</protein>
<organism evidence="2 3">
    <name type="scientific">Donghicola mangrovi</name>
    <dbReference type="NCBI Taxonomy" id="2729614"/>
    <lineage>
        <taxon>Bacteria</taxon>
        <taxon>Pseudomonadati</taxon>
        <taxon>Pseudomonadota</taxon>
        <taxon>Alphaproteobacteria</taxon>
        <taxon>Rhodobacterales</taxon>
        <taxon>Roseobacteraceae</taxon>
        <taxon>Donghicola</taxon>
    </lineage>
</organism>
<feature type="region of interest" description="Disordered" evidence="1">
    <location>
        <begin position="32"/>
        <end position="61"/>
    </location>
</feature>
<dbReference type="EMBL" id="JABCJD010000003">
    <property type="protein sequence ID" value="NVO27580.1"/>
    <property type="molecule type" value="Genomic_DNA"/>
</dbReference>